<keyword evidence="3" id="KW-0963">Cytoplasm</keyword>
<proteinExistence type="predicted"/>
<dbReference type="CDD" id="cd21213">
    <property type="entry name" value="CH_DIXDC1"/>
    <property type="match status" value="1"/>
</dbReference>
<feature type="compositionally biased region" description="Basic residues" evidence="7">
    <location>
        <begin position="171"/>
        <end position="183"/>
    </location>
</feature>
<evidence type="ECO:0000259" key="9">
    <source>
        <dbReference type="PROSITE" id="PS50841"/>
    </source>
</evidence>
<evidence type="ECO:0000256" key="1">
    <source>
        <dbReference type="ARBA" id="ARBA00004496"/>
    </source>
</evidence>
<feature type="compositionally biased region" description="Polar residues" evidence="7">
    <location>
        <begin position="662"/>
        <end position="680"/>
    </location>
</feature>
<evidence type="ECO:0000259" key="8">
    <source>
        <dbReference type="PROSITE" id="PS50021"/>
    </source>
</evidence>
<dbReference type="Pfam" id="PF00778">
    <property type="entry name" value="DIX"/>
    <property type="match status" value="1"/>
</dbReference>
<keyword evidence="6" id="KW-0175">Coiled coil</keyword>
<dbReference type="Pfam" id="PF00307">
    <property type="entry name" value="CH"/>
    <property type="match status" value="1"/>
</dbReference>
<dbReference type="GO" id="GO:0060070">
    <property type="term" value="P:canonical Wnt signaling pathway"/>
    <property type="evidence" value="ECO:0007669"/>
    <property type="project" value="TreeGrafter"/>
</dbReference>
<keyword evidence="2" id="KW-0217">Developmental protein</keyword>
<dbReference type="InterPro" id="IPR001158">
    <property type="entry name" value="DIX"/>
</dbReference>
<keyword evidence="11" id="KW-1185">Reference proteome</keyword>
<dbReference type="SMART" id="SM00033">
    <property type="entry name" value="CH"/>
    <property type="match status" value="1"/>
</dbReference>
<evidence type="ECO:0000256" key="5">
    <source>
        <dbReference type="PROSITE-ProRule" id="PRU00069"/>
    </source>
</evidence>
<feature type="compositionally biased region" description="Polar residues" evidence="7">
    <location>
        <begin position="201"/>
        <end position="219"/>
    </location>
</feature>
<dbReference type="InterPro" id="IPR015506">
    <property type="entry name" value="Dsh/Dvl-rel"/>
</dbReference>
<gene>
    <name evidence="10" type="ORF">GSLYS_00018923001</name>
</gene>
<accession>A0AAV2IGV8</accession>
<feature type="domain" description="Calponin-homology (CH)" evidence="8">
    <location>
        <begin position="32"/>
        <end position="139"/>
    </location>
</feature>
<feature type="compositionally biased region" description="Low complexity" evidence="7">
    <location>
        <begin position="259"/>
        <end position="271"/>
    </location>
</feature>
<feature type="region of interest" description="Disordered" evidence="7">
    <location>
        <begin position="599"/>
        <end position="680"/>
    </location>
</feature>
<dbReference type="SUPFAM" id="SSF54236">
    <property type="entry name" value="Ubiquitin-like"/>
    <property type="match status" value="1"/>
</dbReference>
<evidence type="ECO:0000313" key="10">
    <source>
        <dbReference type="EMBL" id="CAL1545440.1"/>
    </source>
</evidence>
<dbReference type="PROSITE" id="PS50841">
    <property type="entry name" value="DIX"/>
    <property type="match status" value="1"/>
</dbReference>
<dbReference type="PANTHER" id="PTHR10878">
    <property type="entry name" value="SEGMENT POLARITY PROTEIN DISHEVELLED"/>
    <property type="match status" value="1"/>
</dbReference>
<dbReference type="PANTHER" id="PTHR10878:SF22">
    <property type="entry name" value="DIXIN"/>
    <property type="match status" value="1"/>
</dbReference>
<name>A0AAV2IGV8_LYMST</name>
<protein>
    <recommendedName>
        <fullName evidence="12">Dixin</fullName>
    </recommendedName>
</protein>
<evidence type="ECO:0000313" key="11">
    <source>
        <dbReference type="Proteomes" id="UP001497497"/>
    </source>
</evidence>
<dbReference type="AlphaFoldDB" id="A0AAV2IGV8"/>
<evidence type="ECO:0000256" key="6">
    <source>
        <dbReference type="SAM" id="Coils"/>
    </source>
</evidence>
<evidence type="ECO:0000256" key="4">
    <source>
        <dbReference type="ARBA" id="ARBA00022687"/>
    </source>
</evidence>
<feature type="region of interest" description="Disordered" evidence="7">
    <location>
        <begin position="166"/>
        <end position="279"/>
    </location>
</feature>
<feature type="coiled-coil region" evidence="6">
    <location>
        <begin position="387"/>
        <end position="467"/>
    </location>
</feature>
<dbReference type="InterPro" id="IPR001715">
    <property type="entry name" value="CH_dom"/>
</dbReference>
<feature type="compositionally biased region" description="Polar residues" evidence="7">
    <location>
        <begin position="639"/>
        <end position="652"/>
    </location>
</feature>
<dbReference type="PROSITE" id="PS50021">
    <property type="entry name" value="CH"/>
    <property type="match status" value="1"/>
</dbReference>
<dbReference type="Gene3D" id="1.10.418.10">
    <property type="entry name" value="Calponin-like domain"/>
    <property type="match status" value="1"/>
</dbReference>
<feature type="domain" description="DIX" evidence="9">
    <location>
        <begin position="721"/>
        <end position="803"/>
    </location>
</feature>
<comment type="subcellular location">
    <subcellularLocation>
        <location evidence="1">Cytoplasm</location>
    </subcellularLocation>
</comment>
<evidence type="ECO:0000256" key="3">
    <source>
        <dbReference type="ARBA" id="ARBA00022490"/>
    </source>
</evidence>
<organism evidence="10 11">
    <name type="scientific">Lymnaea stagnalis</name>
    <name type="common">Great pond snail</name>
    <name type="synonym">Helix stagnalis</name>
    <dbReference type="NCBI Taxonomy" id="6523"/>
    <lineage>
        <taxon>Eukaryota</taxon>
        <taxon>Metazoa</taxon>
        <taxon>Spiralia</taxon>
        <taxon>Lophotrochozoa</taxon>
        <taxon>Mollusca</taxon>
        <taxon>Gastropoda</taxon>
        <taxon>Heterobranchia</taxon>
        <taxon>Euthyneura</taxon>
        <taxon>Panpulmonata</taxon>
        <taxon>Hygrophila</taxon>
        <taxon>Lymnaeoidea</taxon>
        <taxon>Lymnaeidae</taxon>
        <taxon>Lymnaea</taxon>
    </lineage>
</organism>
<dbReference type="InterPro" id="IPR038207">
    <property type="entry name" value="DIX_dom_sf"/>
</dbReference>
<sequence length="807" mass="89530">MIPSSKSATRCRVPSGSPARTSEDAQVWVEWKKQLTAYVAWVNSQLKKKPGAHLVEDLRNDVRDGVALIDLIEVIANEQIEGVHPSPSTYAQMKENVDKVLLFMSVHKIKMHHITTRDIVEGNLKAIMRLVLALAAHYKPNSVRHSSQPTKQNIAGIAQGAAAALTEARRNATRAGHRYRRRRQREDSVDNQCSDSDHSQNHQCPAQRKSVSSSRLYQGSHQHHHSHQRQKPSDQRVLGEGESGMKPDASGRAELEGASASSSPVSSRNTSPRASLYLSDTPSSMEGLLLVSGINRGNVMLTSCESDAMADSGYTEIVDSIKDTHQMLFQLHELLLNGEGPSDIHASGSVTSSNSIETINILKARLLHAEEVSEGLRSENTKIKNDCRELLGTKSALQQRLADQESQLSAVKTEMMTLELEKQELVIEMEALRKQLTDREQVLSDVKKSYVKQVEDKEKTVGDLRKELVKRDHTISVLNERVIEAEKVGLASSRHVKDQMKDLAADIQKIDRAGVQLEAKLGSQHDRLSLLADYVHRMATDKEGVIGPEVVELESIRDKFKHARSEIPAHDPRNSTIDNLEESLIKLLDKVHINGSVASPKHASVSQELSPSPPGTRAYNLSQNRRQSGNKEPLRITHRTTSQYSPSNNSPVRGSPSRRGLSGQQGPNRGNQVSPRNSTALTAVNRVTPSKVSRSQIPVPHDMTISGARLKTPSPTTITESQPTNVIYYMENSDKPLTCVVRKKLGDIRLRDLKSVIPDSNLYHYFFKALDPEYGTVKEELSNDDDILPGWEGKIVAWLEEEHGTVC</sequence>
<feature type="compositionally biased region" description="Basic and acidic residues" evidence="7">
    <location>
        <begin position="231"/>
        <end position="255"/>
    </location>
</feature>
<dbReference type="SMART" id="SM00021">
    <property type="entry name" value="DAX"/>
    <property type="match status" value="1"/>
</dbReference>
<dbReference type="InterPro" id="IPR029071">
    <property type="entry name" value="Ubiquitin-like_domsf"/>
</dbReference>
<feature type="compositionally biased region" description="Basic residues" evidence="7">
    <location>
        <begin position="221"/>
        <end position="230"/>
    </location>
</feature>
<dbReference type="SUPFAM" id="SSF47576">
    <property type="entry name" value="Calponin-homology domain, CH-domain"/>
    <property type="match status" value="1"/>
</dbReference>
<dbReference type="Proteomes" id="UP001497497">
    <property type="component" value="Unassembled WGS sequence"/>
</dbReference>
<evidence type="ECO:0000256" key="7">
    <source>
        <dbReference type="SAM" id="MobiDB-lite"/>
    </source>
</evidence>
<evidence type="ECO:0008006" key="12">
    <source>
        <dbReference type="Google" id="ProtNLM"/>
    </source>
</evidence>
<dbReference type="EMBL" id="CAXITT010000708">
    <property type="protein sequence ID" value="CAL1545440.1"/>
    <property type="molecule type" value="Genomic_DNA"/>
</dbReference>
<keyword evidence="4 5" id="KW-0879">Wnt signaling pathway</keyword>
<reference evidence="10 11" key="1">
    <citation type="submission" date="2024-04" db="EMBL/GenBank/DDBJ databases">
        <authorList>
            <consortium name="Genoscope - CEA"/>
            <person name="William W."/>
        </authorList>
    </citation>
    <scope>NUCLEOTIDE SEQUENCE [LARGE SCALE GENOMIC DNA]</scope>
</reference>
<dbReference type="Gene3D" id="2.40.240.130">
    <property type="match status" value="1"/>
</dbReference>
<evidence type="ECO:0000256" key="2">
    <source>
        <dbReference type="ARBA" id="ARBA00022473"/>
    </source>
</evidence>
<feature type="region of interest" description="Disordered" evidence="7">
    <location>
        <begin position="1"/>
        <end position="20"/>
    </location>
</feature>
<dbReference type="InterPro" id="IPR036872">
    <property type="entry name" value="CH_dom_sf"/>
</dbReference>
<comment type="caution">
    <text evidence="10">The sequence shown here is derived from an EMBL/GenBank/DDBJ whole genome shotgun (WGS) entry which is preliminary data.</text>
</comment>
<dbReference type="GO" id="GO:0005829">
    <property type="term" value="C:cytosol"/>
    <property type="evidence" value="ECO:0007669"/>
    <property type="project" value="TreeGrafter"/>
</dbReference>